<sequence length="228" mass="24145">MVAVIPRWVRTVTVVAVSVVAVVAAVVSYVHMHELAEAAGEGWRAHLIPLSVDGMLVAASMVMLVRRRTGQGAGVLPWVGLVLGLMASLAANIAAARPEPLSWVVSGWPAVALAVSFELLILVARDTNTPAAGLSAGPESSAEEINEASWGDWPGADEPVDEPVPDWWGPQSPAVETRDEEAATPAPERLSELLARGVGRRRLAKELGVSEHTAREILSAHKTNREIA</sequence>
<reference evidence="3 4" key="1">
    <citation type="journal article" date="2011" name="J. Bacteriol.">
        <title>Genome sequence of the 1,4-dioxane-degrading Pseudonocardia dioxanivorans strain CB1190.</title>
        <authorList>
            <person name="Sales C.M."/>
            <person name="Mahendra S."/>
            <person name="Grostern A."/>
            <person name="Parales R.E."/>
            <person name="Goodwin L.A."/>
            <person name="Woyke T."/>
            <person name="Nolan M."/>
            <person name="Lapidus A."/>
            <person name="Chertkov O."/>
            <person name="Ovchinnikova G."/>
            <person name="Sczyrba A."/>
            <person name="Alvarez-Cohen L."/>
        </authorList>
    </citation>
    <scope>NUCLEOTIDE SEQUENCE [LARGE SCALE GENOMIC DNA]</scope>
    <source>
        <strain evidence="4">ATCC 55486 / DSM 44775 / JCM 13855 / CB1190</strain>
    </source>
</reference>
<gene>
    <name evidence="3" type="ordered locus">Psed_0855</name>
</gene>
<keyword evidence="4" id="KW-1185">Reference proteome</keyword>
<feature type="transmembrane region" description="Helical" evidence="2">
    <location>
        <begin position="75"/>
        <end position="95"/>
    </location>
</feature>
<keyword evidence="2" id="KW-0812">Transmembrane</keyword>
<organism evidence="3 4">
    <name type="scientific">Pseudonocardia dioxanivorans (strain ATCC 55486 / DSM 44775 / JCM 13855 / CB1190)</name>
    <dbReference type="NCBI Taxonomy" id="675635"/>
    <lineage>
        <taxon>Bacteria</taxon>
        <taxon>Bacillati</taxon>
        <taxon>Actinomycetota</taxon>
        <taxon>Actinomycetes</taxon>
        <taxon>Pseudonocardiales</taxon>
        <taxon>Pseudonocardiaceae</taxon>
        <taxon>Pseudonocardia</taxon>
    </lineage>
</organism>
<evidence type="ECO:0000313" key="3">
    <source>
        <dbReference type="EMBL" id="AEA23109.1"/>
    </source>
</evidence>
<proteinExistence type="predicted"/>
<feature type="transmembrane region" description="Helical" evidence="2">
    <location>
        <begin position="12"/>
        <end position="31"/>
    </location>
</feature>
<feature type="transmembrane region" description="Helical" evidence="2">
    <location>
        <begin position="101"/>
        <end position="124"/>
    </location>
</feature>
<feature type="transmembrane region" description="Helical" evidence="2">
    <location>
        <begin position="43"/>
        <end position="63"/>
    </location>
</feature>
<evidence type="ECO:0008006" key="5">
    <source>
        <dbReference type="Google" id="ProtNLM"/>
    </source>
</evidence>
<dbReference type="Proteomes" id="UP000007809">
    <property type="component" value="Chromosome"/>
</dbReference>
<dbReference type="STRING" id="675635.Psed_0855"/>
<dbReference type="eggNOG" id="ENOG5032ZWA">
    <property type="taxonomic scope" value="Bacteria"/>
</dbReference>
<evidence type="ECO:0000256" key="2">
    <source>
        <dbReference type="SAM" id="Phobius"/>
    </source>
</evidence>
<name>F4CSD5_PSEUX</name>
<dbReference type="EMBL" id="CP002593">
    <property type="protein sequence ID" value="AEA23109.1"/>
    <property type="molecule type" value="Genomic_DNA"/>
</dbReference>
<evidence type="ECO:0000313" key="4">
    <source>
        <dbReference type="Proteomes" id="UP000007809"/>
    </source>
</evidence>
<accession>F4CSD5</accession>
<dbReference type="HOGENOM" id="CLU_1214007_0_0_11"/>
<dbReference type="Pfam" id="PF10935">
    <property type="entry name" value="DUF2637"/>
    <property type="match status" value="1"/>
</dbReference>
<evidence type="ECO:0000256" key="1">
    <source>
        <dbReference type="SAM" id="MobiDB-lite"/>
    </source>
</evidence>
<feature type="region of interest" description="Disordered" evidence="1">
    <location>
        <begin position="132"/>
        <end position="191"/>
    </location>
</feature>
<protein>
    <recommendedName>
        <fullName evidence="5">DUF2637 domain-containing protein</fullName>
    </recommendedName>
</protein>
<keyword evidence="2" id="KW-1133">Transmembrane helix</keyword>
<dbReference type="KEGG" id="pdx:Psed_0855"/>
<dbReference type="InterPro" id="IPR021235">
    <property type="entry name" value="DUF2637"/>
</dbReference>
<dbReference type="AlphaFoldDB" id="F4CSD5"/>
<keyword evidence="2" id="KW-0472">Membrane</keyword>